<organism evidence="1">
    <name type="scientific">Rhizophora mucronata</name>
    <name type="common">Asiatic mangrove</name>
    <dbReference type="NCBI Taxonomy" id="61149"/>
    <lineage>
        <taxon>Eukaryota</taxon>
        <taxon>Viridiplantae</taxon>
        <taxon>Streptophyta</taxon>
        <taxon>Embryophyta</taxon>
        <taxon>Tracheophyta</taxon>
        <taxon>Spermatophyta</taxon>
        <taxon>Magnoliopsida</taxon>
        <taxon>eudicotyledons</taxon>
        <taxon>Gunneridae</taxon>
        <taxon>Pentapetalae</taxon>
        <taxon>rosids</taxon>
        <taxon>fabids</taxon>
        <taxon>Malpighiales</taxon>
        <taxon>Rhizophoraceae</taxon>
        <taxon>Rhizophora</taxon>
    </lineage>
</organism>
<reference evidence="1" key="1">
    <citation type="submission" date="2018-02" db="EMBL/GenBank/DDBJ databases">
        <title>Rhizophora mucronata_Transcriptome.</title>
        <authorList>
            <person name="Meera S.P."/>
            <person name="Sreeshan A."/>
            <person name="Augustine A."/>
        </authorList>
    </citation>
    <scope>NUCLEOTIDE SEQUENCE</scope>
    <source>
        <tissue evidence="1">Leaf</tissue>
    </source>
</reference>
<dbReference type="EMBL" id="GGEC01076965">
    <property type="protein sequence ID" value="MBX57449.1"/>
    <property type="molecule type" value="Transcribed_RNA"/>
</dbReference>
<accession>A0A2P2PS28</accession>
<dbReference type="AlphaFoldDB" id="A0A2P2PS28"/>
<evidence type="ECO:0000313" key="1">
    <source>
        <dbReference type="EMBL" id="MBX57449.1"/>
    </source>
</evidence>
<name>A0A2P2PS28_RHIMU</name>
<proteinExistence type="predicted"/>
<protein>
    <submittedName>
        <fullName evidence="1">Uncharacterized protein</fullName>
    </submittedName>
</protein>
<sequence>MYVQWISTCVDLIPIRLGGKEEVIGLCMVHTHVFIYMYLGRK</sequence>